<gene>
    <name evidence="2" type="ORF">SAMN05421543_12333</name>
</gene>
<dbReference type="RefSeq" id="WP_074955570.1">
    <property type="nucleotide sequence ID" value="NZ_FPBV01000023.1"/>
</dbReference>
<sequence>MTRLVHRPIIVTETMPDTGAPAVFIDRGHKHVVKTVLDRWIESGKWWEGERYRTVYRVMTDTLAIYELELQGGKWTLYRVYD</sequence>
<accession>A0A1I7L262</accession>
<organism evidence="2 3">
    <name type="scientific">Alicyclobacillus macrosporangiidus</name>
    <dbReference type="NCBI Taxonomy" id="392015"/>
    <lineage>
        <taxon>Bacteria</taxon>
        <taxon>Bacillati</taxon>
        <taxon>Bacillota</taxon>
        <taxon>Bacilli</taxon>
        <taxon>Bacillales</taxon>
        <taxon>Alicyclobacillaceae</taxon>
        <taxon>Alicyclobacillus</taxon>
    </lineage>
</organism>
<dbReference type="EMBL" id="FPBV01000023">
    <property type="protein sequence ID" value="SFV03767.1"/>
    <property type="molecule type" value="Genomic_DNA"/>
</dbReference>
<reference evidence="3" key="1">
    <citation type="submission" date="2016-10" db="EMBL/GenBank/DDBJ databases">
        <authorList>
            <person name="Varghese N."/>
        </authorList>
    </citation>
    <scope>NUCLEOTIDE SEQUENCE [LARGE SCALE GENOMIC DNA]</scope>
    <source>
        <strain evidence="3">DSM 17980</strain>
    </source>
</reference>
<evidence type="ECO:0000313" key="3">
    <source>
        <dbReference type="Proteomes" id="UP000183508"/>
    </source>
</evidence>
<dbReference type="Proteomes" id="UP000183508">
    <property type="component" value="Unassembled WGS sequence"/>
</dbReference>
<dbReference type="STRING" id="392015.SAMN05421543_12333"/>
<dbReference type="AlphaFoldDB" id="A0A1I7L262"/>
<evidence type="ECO:0000313" key="2">
    <source>
        <dbReference type="EMBL" id="SFV03767.1"/>
    </source>
</evidence>
<protein>
    <recommendedName>
        <fullName evidence="1">DUF6504 domain-containing protein</fullName>
    </recommendedName>
</protein>
<proteinExistence type="predicted"/>
<dbReference type="Pfam" id="PF20114">
    <property type="entry name" value="DUF6504"/>
    <property type="match status" value="1"/>
</dbReference>
<dbReference type="OrthoDB" id="2084176at2"/>
<name>A0A1I7L262_9BACL</name>
<keyword evidence="3" id="KW-1185">Reference proteome</keyword>
<evidence type="ECO:0000259" key="1">
    <source>
        <dbReference type="Pfam" id="PF20114"/>
    </source>
</evidence>
<feature type="domain" description="DUF6504" evidence="1">
    <location>
        <begin position="5"/>
        <end position="81"/>
    </location>
</feature>
<dbReference type="InterPro" id="IPR045443">
    <property type="entry name" value="DUF6504"/>
</dbReference>